<dbReference type="AlphaFoldDB" id="A0A4S8JEY1"/>
<keyword evidence="2" id="KW-1185">Reference proteome</keyword>
<accession>A0A4S8JEY1</accession>
<protein>
    <submittedName>
        <fullName evidence="1">Uncharacterized protein</fullName>
    </submittedName>
</protein>
<organism evidence="1 2">
    <name type="scientific">Musa balbisiana</name>
    <name type="common">Banana</name>
    <dbReference type="NCBI Taxonomy" id="52838"/>
    <lineage>
        <taxon>Eukaryota</taxon>
        <taxon>Viridiplantae</taxon>
        <taxon>Streptophyta</taxon>
        <taxon>Embryophyta</taxon>
        <taxon>Tracheophyta</taxon>
        <taxon>Spermatophyta</taxon>
        <taxon>Magnoliopsida</taxon>
        <taxon>Liliopsida</taxon>
        <taxon>Zingiberales</taxon>
        <taxon>Musaceae</taxon>
        <taxon>Musa</taxon>
    </lineage>
</organism>
<name>A0A4S8JEY1_MUSBA</name>
<evidence type="ECO:0000313" key="1">
    <source>
        <dbReference type="EMBL" id="THU60235.1"/>
    </source>
</evidence>
<evidence type="ECO:0000313" key="2">
    <source>
        <dbReference type="Proteomes" id="UP000317650"/>
    </source>
</evidence>
<dbReference type="EMBL" id="PYDT01000005">
    <property type="protein sequence ID" value="THU60235.1"/>
    <property type="molecule type" value="Genomic_DNA"/>
</dbReference>
<gene>
    <name evidence="1" type="ORF">C4D60_Mb07t10500</name>
</gene>
<dbReference type="Proteomes" id="UP000317650">
    <property type="component" value="Chromosome 7"/>
</dbReference>
<comment type="caution">
    <text evidence="1">The sequence shown here is derived from an EMBL/GenBank/DDBJ whole genome shotgun (WGS) entry which is preliminary data.</text>
</comment>
<sequence>MSLQSLMKGTTAAGERSVLDLCLASPALARVSLDQFPTCASSAQLLPESLQISSRLAAHQPSSYPSRSRSVPNLWLVGLALARVSLDRFLTCGSPTQLLPEPLQIGSRLVPRQPNSCPSLSKSIPDLWLAGPALARAAPDRFPPCASPTQLLPESLQIGSRPMPH</sequence>
<proteinExistence type="predicted"/>
<reference evidence="1 2" key="1">
    <citation type="journal article" date="2019" name="Nat. Plants">
        <title>Genome sequencing of Musa balbisiana reveals subgenome evolution and function divergence in polyploid bananas.</title>
        <authorList>
            <person name="Yao X."/>
        </authorList>
    </citation>
    <scope>NUCLEOTIDE SEQUENCE [LARGE SCALE GENOMIC DNA]</scope>
    <source>
        <strain evidence="2">cv. DH-PKW</strain>
        <tissue evidence="1">Leaves</tissue>
    </source>
</reference>